<dbReference type="PANTHER" id="PTHR38096:SF1">
    <property type="entry name" value="ENTEROBACTIN SYNTHASE COMPONENT D"/>
    <property type="match status" value="1"/>
</dbReference>
<dbReference type="Gene3D" id="3.90.470.20">
    <property type="entry name" value="4'-phosphopantetheinyl transferase domain"/>
    <property type="match status" value="1"/>
</dbReference>
<dbReference type="InterPro" id="IPR041354">
    <property type="entry name" value="4PPT_N"/>
</dbReference>
<feature type="binding site" evidence="12">
    <location>
        <position position="85"/>
    </location>
    <ligand>
        <name>CoA</name>
        <dbReference type="ChEBI" id="CHEBI:57287"/>
    </ligand>
</feature>
<keyword evidence="13" id="KW-0460">Magnesium</keyword>
<dbReference type="GO" id="GO:0000287">
    <property type="term" value="F:magnesium ion binding"/>
    <property type="evidence" value="ECO:0007669"/>
    <property type="project" value="InterPro"/>
</dbReference>
<name>A0A6P1SYL2_9RHOB</name>
<evidence type="ECO:0000256" key="5">
    <source>
        <dbReference type="ARBA" id="ARBA00019087"/>
    </source>
</evidence>
<evidence type="ECO:0000256" key="7">
    <source>
        <dbReference type="ARBA" id="ARBA00023191"/>
    </source>
</evidence>
<feature type="binding site" evidence="13">
    <location>
        <position position="153"/>
    </location>
    <ligand>
        <name>Mg(2+)</name>
        <dbReference type="ChEBI" id="CHEBI:18420"/>
    </ligand>
</feature>
<dbReference type="Pfam" id="PF17837">
    <property type="entry name" value="4PPT_N"/>
    <property type="match status" value="1"/>
</dbReference>
<dbReference type="InterPro" id="IPR003542">
    <property type="entry name" value="Enbac_synth_compD-like"/>
</dbReference>
<keyword evidence="17" id="KW-1185">Reference proteome</keyword>
<feature type="domain" description="4'-phosphopantetheinyl transferase N-terminal" evidence="15">
    <location>
        <begin position="74"/>
        <end position="140"/>
    </location>
</feature>
<evidence type="ECO:0000256" key="9">
    <source>
        <dbReference type="ARBA" id="ARBA00031996"/>
    </source>
</evidence>
<feature type="binding site" evidence="12">
    <location>
        <position position="93"/>
    </location>
    <ligand>
        <name>CoA</name>
        <dbReference type="ChEBI" id="CHEBI:57287"/>
    </ligand>
</feature>
<dbReference type="Pfam" id="PF01648">
    <property type="entry name" value="ACPS"/>
    <property type="match status" value="1"/>
</dbReference>
<feature type="binding site" evidence="12">
    <location>
        <position position="199"/>
    </location>
    <ligand>
        <name>CoA</name>
        <dbReference type="ChEBI" id="CHEBI:57287"/>
    </ligand>
</feature>
<evidence type="ECO:0000259" key="14">
    <source>
        <dbReference type="Pfam" id="PF01648"/>
    </source>
</evidence>
<evidence type="ECO:0000256" key="8">
    <source>
        <dbReference type="ARBA" id="ARBA00029894"/>
    </source>
</evidence>
<evidence type="ECO:0000259" key="15">
    <source>
        <dbReference type="Pfam" id="PF17837"/>
    </source>
</evidence>
<keyword evidence="6 16" id="KW-0808">Transferase</keyword>
<dbReference type="PRINTS" id="PR01399">
    <property type="entry name" value="ENTSNTHTASED"/>
</dbReference>
<organism evidence="16 17">
    <name type="scientific">Algicella marina</name>
    <dbReference type="NCBI Taxonomy" id="2683284"/>
    <lineage>
        <taxon>Bacteria</taxon>
        <taxon>Pseudomonadati</taxon>
        <taxon>Pseudomonadota</taxon>
        <taxon>Alphaproteobacteria</taxon>
        <taxon>Rhodobacterales</taxon>
        <taxon>Paracoccaceae</taxon>
        <taxon>Algicella</taxon>
    </lineage>
</organism>
<dbReference type="PANTHER" id="PTHR38096">
    <property type="entry name" value="ENTEROBACTIN SYNTHASE COMPONENT D"/>
    <property type="match status" value="1"/>
</dbReference>
<keyword evidence="13" id="KW-0479">Metal-binding</keyword>
<dbReference type="SUPFAM" id="SSF56214">
    <property type="entry name" value="4'-phosphopantetheinyl transferase"/>
    <property type="match status" value="1"/>
</dbReference>
<dbReference type="UniPathway" id="UPA00017"/>
<comment type="catalytic activity">
    <reaction evidence="10">
        <text>apo-[aryl-carrier protein] + CoA = holo-[aryl-carrier protein] + adenosine 3',5'-bisphosphate + H(+)</text>
        <dbReference type="Rhea" id="RHEA:48404"/>
        <dbReference type="Rhea" id="RHEA-COMP:15903"/>
        <dbReference type="Rhea" id="RHEA-COMP:17557"/>
        <dbReference type="ChEBI" id="CHEBI:15378"/>
        <dbReference type="ChEBI" id="CHEBI:29999"/>
        <dbReference type="ChEBI" id="CHEBI:57287"/>
        <dbReference type="ChEBI" id="CHEBI:58343"/>
        <dbReference type="ChEBI" id="CHEBI:64479"/>
    </reaction>
</comment>
<evidence type="ECO:0000256" key="12">
    <source>
        <dbReference type="PIRSR" id="PIRSR603542-1"/>
    </source>
</evidence>
<dbReference type="GO" id="GO:0008897">
    <property type="term" value="F:holo-[acyl-carrier-protein] synthase activity"/>
    <property type="evidence" value="ECO:0007669"/>
    <property type="project" value="InterPro"/>
</dbReference>
<comment type="catalytic activity">
    <reaction evidence="11">
        <text>apo-[peptidyl-carrier protein] + CoA = holo-[peptidyl-carrier protein] + adenosine 3',5'-bisphosphate + H(+)</text>
        <dbReference type="Rhea" id="RHEA:46228"/>
        <dbReference type="Rhea" id="RHEA-COMP:11479"/>
        <dbReference type="Rhea" id="RHEA-COMP:11480"/>
        <dbReference type="ChEBI" id="CHEBI:15378"/>
        <dbReference type="ChEBI" id="CHEBI:29999"/>
        <dbReference type="ChEBI" id="CHEBI:57287"/>
        <dbReference type="ChEBI" id="CHEBI:58343"/>
        <dbReference type="ChEBI" id="CHEBI:64479"/>
    </reaction>
</comment>
<evidence type="ECO:0000256" key="1">
    <source>
        <dbReference type="ARBA" id="ARBA00003937"/>
    </source>
</evidence>
<proteinExistence type="inferred from homology"/>
<dbReference type="EMBL" id="CP046620">
    <property type="protein sequence ID" value="QHQ34099.1"/>
    <property type="molecule type" value="Genomic_DNA"/>
</dbReference>
<dbReference type="InterPro" id="IPR037143">
    <property type="entry name" value="4-PPantetheinyl_Trfase_dom_sf"/>
</dbReference>
<dbReference type="GO" id="GO:0005886">
    <property type="term" value="C:plasma membrane"/>
    <property type="evidence" value="ECO:0007669"/>
    <property type="project" value="TreeGrafter"/>
</dbReference>
<comment type="subunit">
    <text evidence="4">EntB, EntD, EntE, and EntF form a multienzyme complex called enterobactin synthase.</text>
</comment>
<reference evidence="16 17" key="1">
    <citation type="submission" date="2019-12" db="EMBL/GenBank/DDBJ databases">
        <title>Complete genome sequence of Algicella marina strain 9Alg 56(T) isolated from the red alga Tichocarpus crinitus.</title>
        <authorList>
            <person name="Kim S.-G."/>
            <person name="Nedashkovskaya O.I."/>
        </authorList>
    </citation>
    <scope>NUCLEOTIDE SEQUENCE [LARGE SCALE GENOMIC DNA]</scope>
    <source>
        <strain evidence="16 17">9Alg 56</strain>
    </source>
</reference>
<keyword evidence="7" id="KW-0259">Enterobactin biosynthesis</keyword>
<dbReference type="AlphaFoldDB" id="A0A6P1SYL2"/>
<evidence type="ECO:0000256" key="10">
    <source>
        <dbReference type="ARBA" id="ARBA00049176"/>
    </source>
</evidence>
<comment type="pathway">
    <text evidence="2">Siderophore biosynthesis; enterobactin biosynthesis.</text>
</comment>
<dbReference type="InterPro" id="IPR008278">
    <property type="entry name" value="4-PPantetheinyl_Trfase_dom"/>
</dbReference>
<evidence type="ECO:0000313" key="16">
    <source>
        <dbReference type="EMBL" id="QHQ34099.1"/>
    </source>
</evidence>
<evidence type="ECO:0000313" key="17">
    <source>
        <dbReference type="Proteomes" id="UP000464495"/>
    </source>
</evidence>
<dbReference type="GO" id="GO:0009366">
    <property type="term" value="C:enterobactin synthetase complex"/>
    <property type="evidence" value="ECO:0007669"/>
    <property type="project" value="InterPro"/>
</dbReference>
<evidence type="ECO:0000256" key="4">
    <source>
        <dbReference type="ARBA" id="ARBA00011503"/>
    </source>
</evidence>
<dbReference type="Proteomes" id="UP000464495">
    <property type="component" value="Chromosome"/>
</dbReference>
<comment type="function">
    <text evidence="1">Involved in the biosynthesis of the siderophore enterobactin (enterochelin), which is a macrocyclic trimeric lactone of N-(2,3-dihydroxybenzoyl)-serine. The serine trilactone serves as a scaffolding for the three catechol functionalities that provide hexadentate coordination for the tightly ligated iron(2+) atoms. Plays an essential role in the assembly of the enterobactin by catalyzing the transfer of the 4'-phosphopantetheine (Ppant) moiety from coenzyme A to the apo-domains of both EntB (ArCP domain) and EntF (PCP domain) to yield their holo-forms which make them competent for the activation of 2,3-dihydroxybenzoate (DHB) and L-serine, respectively.</text>
</comment>
<feature type="domain" description="4'-phosphopantetheinyl transferase" evidence="14">
    <location>
        <begin position="147"/>
        <end position="222"/>
    </location>
</feature>
<comment type="similarity">
    <text evidence="3">Belongs to the P-Pant transferase superfamily. EntD family.</text>
</comment>
<feature type="binding site" evidence="12">
    <location>
        <position position="195"/>
    </location>
    <ligand>
        <name>CoA</name>
        <dbReference type="ChEBI" id="CHEBI:57287"/>
    </ligand>
</feature>
<evidence type="ECO:0000256" key="13">
    <source>
        <dbReference type="PIRSR" id="PIRSR603542-2"/>
    </source>
</evidence>
<sequence length="275" mass="30077">MLPRQRIVQMRGRMQCHAGGRCAHDDIPVRGPERMSDSLSISNCAKVARGLFPAEISVAATDPRREYEGLMAEEVKAIVRATPRRRREFVAGRVAARHAMSALGYGHNSVPSGSDRAPVWPPGLVGSISHTGSVCMSVVARSSTASAIGIDVETDEPLSQDLWDTVLTSSDQSMLRSFPRADRGRIAKIIFSAKECVYKCQYPISKKLFGFDMLNITLDMEGYRFWATLNDDVAPFSRGTSFAGNFALTDNVVITGMTLAPLAEARTAKNTMIYV</sequence>
<dbReference type="GO" id="GO:0009239">
    <property type="term" value="P:enterobactin biosynthetic process"/>
    <property type="evidence" value="ECO:0007669"/>
    <property type="project" value="UniProtKB-UniPathway"/>
</dbReference>
<dbReference type="KEGG" id="amaq:GO499_02315"/>
<evidence type="ECO:0000256" key="2">
    <source>
        <dbReference type="ARBA" id="ARBA00004993"/>
    </source>
</evidence>
<gene>
    <name evidence="16" type="ORF">GO499_02315</name>
</gene>
<feature type="binding site" evidence="12">
    <location>
        <begin position="129"/>
        <end position="130"/>
    </location>
    <ligand>
        <name>CoA</name>
        <dbReference type="ChEBI" id="CHEBI:57287"/>
    </ligand>
</feature>
<evidence type="ECO:0000256" key="3">
    <source>
        <dbReference type="ARBA" id="ARBA00008342"/>
    </source>
</evidence>
<protein>
    <recommendedName>
        <fullName evidence="5">Enterobactin synthase component D</fullName>
    </recommendedName>
    <alternativeName>
        <fullName evidence="8">4'-phosphopantetheinyl transferase EntD</fullName>
    </alternativeName>
    <alternativeName>
        <fullName evidence="9">Enterochelin synthase D</fullName>
    </alternativeName>
</protein>
<evidence type="ECO:0000256" key="6">
    <source>
        <dbReference type="ARBA" id="ARBA00022679"/>
    </source>
</evidence>
<comment type="cofactor">
    <cofactor evidence="13">
        <name>Mg(2+)</name>
        <dbReference type="ChEBI" id="CHEBI:18420"/>
    </cofactor>
</comment>
<feature type="binding site" evidence="12">
    <location>
        <position position="151"/>
    </location>
    <ligand>
        <name>CoA</name>
        <dbReference type="ChEBI" id="CHEBI:57287"/>
    </ligand>
</feature>
<accession>A0A6P1SYL2</accession>
<evidence type="ECO:0000256" key="11">
    <source>
        <dbReference type="ARBA" id="ARBA00049191"/>
    </source>
</evidence>
<feature type="binding site" evidence="13">
    <location>
        <position position="151"/>
    </location>
    <ligand>
        <name>Mg(2+)</name>
        <dbReference type="ChEBI" id="CHEBI:18420"/>
    </ligand>
</feature>